<dbReference type="GeneID" id="66106781"/>
<accession>A0A9P8AMV9</accession>
<dbReference type="EMBL" id="MU250558">
    <property type="protein sequence ID" value="KAG7441648.1"/>
    <property type="molecule type" value="Genomic_DNA"/>
</dbReference>
<evidence type="ECO:0000313" key="2">
    <source>
        <dbReference type="Proteomes" id="UP000812287"/>
    </source>
</evidence>
<dbReference type="RefSeq" id="XP_043035148.1">
    <property type="nucleotide sequence ID" value="XM_043184484.1"/>
</dbReference>
<gene>
    <name evidence="1" type="ORF">BT62DRAFT_923230</name>
</gene>
<reference evidence="1" key="1">
    <citation type="submission" date="2020-11" db="EMBL/GenBank/DDBJ databases">
        <title>Adaptations for nitrogen fixation in a non-lichenized fungal sporocarp promotes dispersal by wood-feeding termites.</title>
        <authorList>
            <consortium name="DOE Joint Genome Institute"/>
            <person name="Koch R.A."/>
            <person name="Yoon G."/>
            <person name="Arayal U."/>
            <person name="Lail K."/>
            <person name="Amirebrahimi M."/>
            <person name="Labutti K."/>
            <person name="Lipzen A."/>
            <person name="Riley R."/>
            <person name="Barry K."/>
            <person name="Henrissat B."/>
            <person name="Grigoriev I.V."/>
            <person name="Herr J.R."/>
            <person name="Aime M.C."/>
        </authorList>
    </citation>
    <scope>NUCLEOTIDE SEQUENCE</scope>
    <source>
        <strain evidence="1">MCA 3950</strain>
    </source>
</reference>
<keyword evidence="2" id="KW-1185">Reference proteome</keyword>
<name>A0A9P8AMV9_9AGAR</name>
<dbReference type="AlphaFoldDB" id="A0A9P8AMV9"/>
<evidence type="ECO:0000313" key="1">
    <source>
        <dbReference type="EMBL" id="KAG7441648.1"/>
    </source>
</evidence>
<organism evidence="1 2">
    <name type="scientific">Guyanagaster necrorhizus</name>
    <dbReference type="NCBI Taxonomy" id="856835"/>
    <lineage>
        <taxon>Eukaryota</taxon>
        <taxon>Fungi</taxon>
        <taxon>Dikarya</taxon>
        <taxon>Basidiomycota</taxon>
        <taxon>Agaricomycotina</taxon>
        <taxon>Agaricomycetes</taxon>
        <taxon>Agaricomycetidae</taxon>
        <taxon>Agaricales</taxon>
        <taxon>Marasmiineae</taxon>
        <taxon>Physalacriaceae</taxon>
        <taxon>Guyanagaster</taxon>
    </lineage>
</organism>
<comment type="caution">
    <text evidence="1">The sequence shown here is derived from an EMBL/GenBank/DDBJ whole genome shotgun (WGS) entry which is preliminary data.</text>
</comment>
<sequence length="194" mass="21621">MDGMGDGEDGGSLWLVHRCCNAKQCQHASAESGREVRCDELLVIRYSERNLPYLYSVTGNLLTVRNSSAGGGEATPRENEIFKGTSLCDVATVGYATRNGGNFNDRQYCRYMTLVSTVYRRFWYQLEIPLAFSLPVKSGLITWIFPVTETTIRVFDDNNDSINTRDGFVLSILPSNLSGIDKPLYSTDESFTVA</sequence>
<dbReference type="Proteomes" id="UP000812287">
    <property type="component" value="Unassembled WGS sequence"/>
</dbReference>
<proteinExistence type="predicted"/>
<protein>
    <submittedName>
        <fullName evidence="1">Uncharacterized protein</fullName>
    </submittedName>
</protein>